<evidence type="ECO:0008006" key="3">
    <source>
        <dbReference type="Google" id="ProtNLM"/>
    </source>
</evidence>
<organism evidence="1 2">
    <name type="scientific">Podospora pseudocomata</name>
    <dbReference type="NCBI Taxonomy" id="2093779"/>
    <lineage>
        <taxon>Eukaryota</taxon>
        <taxon>Fungi</taxon>
        <taxon>Dikarya</taxon>
        <taxon>Ascomycota</taxon>
        <taxon>Pezizomycotina</taxon>
        <taxon>Sordariomycetes</taxon>
        <taxon>Sordariomycetidae</taxon>
        <taxon>Sordariales</taxon>
        <taxon>Podosporaceae</taxon>
        <taxon>Podospora</taxon>
    </lineage>
</organism>
<keyword evidence="2" id="KW-1185">Reference proteome</keyword>
<protein>
    <recommendedName>
        <fullName evidence="3">Secreted protein</fullName>
    </recommendedName>
</protein>
<dbReference type="GeneID" id="87902652"/>
<proteinExistence type="predicted"/>
<evidence type="ECO:0000313" key="2">
    <source>
        <dbReference type="Proteomes" id="UP001323405"/>
    </source>
</evidence>
<reference evidence="1 2" key="1">
    <citation type="journal article" date="2023" name="bioRxiv">
        <title>High-quality genome assemblies of four members of thePodospora anserinaspecies complex.</title>
        <authorList>
            <person name="Ament-Velasquez S.L."/>
            <person name="Vogan A.A."/>
            <person name="Wallerman O."/>
            <person name="Hartmann F."/>
            <person name="Gautier V."/>
            <person name="Silar P."/>
            <person name="Giraud T."/>
            <person name="Johannesson H."/>
        </authorList>
    </citation>
    <scope>NUCLEOTIDE SEQUENCE [LARGE SCALE GENOMIC DNA]</scope>
    <source>
        <strain evidence="1 2">CBS 415.72m</strain>
    </source>
</reference>
<dbReference type="Proteomes" id="UP001323405">
    <property type="component" value="Unassembled WGS sequence"/>
</dbReference>
<dbReference type="RefSeq" id="XP_062749848.1">
    <property type="nucleotide sequence ID" value="XM_062883121.1"/>
</dbReference>
<comment type="caution">
    <text evidence="1">The sequence shown here is derived from an EMBL/GenBank/DDBJ whole genome shotgun (WGS) entry which is preliminary data.</text>
</comment>
<sequence length="83" mass="8859">MTCMNRARRASNTLSGMPSAHTGLLALVIIGLFTNERVSFLGPVPPPPPEITPCADASLPMHCLELILRITPPNLSGRGSQPR</sequence>
<dbReference type="EMBL" id="JAFFHA010000001">
    <property type="protein sequence ID" value="KAK4660878.1"/>
    <property type="molecule type" value="Genomic_DNA"/>
</dbReference>
<gene>
    <name evidence="1" type="ORF">QC762_0023500</name>
</gene>
<evidence type="ECO:0000313" key="1">
    <source>
        <dbReference type="EMBL" id="KAK4660878.1"/>
    </source>
</evidence>
<name>A0ABR0GZ26_9PEZI</name>
<accession>A0ABR0GZ26</accession>